<dbReference type="RefSeq" id="WP_092022260.1">
    <property type="nucleotide sequence ID" value="NZ_FOUE01000003.1"/>
</dbReference>
<evidence type="ECO:0000259" key="1">
    <source>
        <dbReference type="Pfam" id="PF07238"/>
    </source>
</evidence>
<reference evidence="3" key="1">
    <citation type="submission" date="2016-10" db="EMBL/GenBank/DDBJ databases">
        <authorList>
            <person name="Varghese N."/>
            <person name="Submissions S."/>
        </authorList>
    </citation>
    <scope>NUCLEOTIDE SEQUENCE [LARGE SCALE GENOMIC DNA]</scope>
    <source>
        <strain evidence="3">CGMCC 1.7061</strain>
    </source>
</reference>
<dbReference type="OrthoDB" id="6345322at2"/>
<keyword evidence="3" id="KW-1185">Reference proteome</keyword>
<dbReference type="Pfam" id="PF07238">
    <property type="entry name" value="PilZ"/>
    <property type="match status" value="1"/>
</dbReference>
<evidence type="ECO:0000313" key="2">
    <source>
        <dbReference type="EMBL" id="SFM33005.1"/>
    </source>
</evidence>
<evidence type="ECO:0000313" key="3">
    <source>
        <dbReference type="Proteomes" id="UP000198519"/>
    </source>
</evidence>
<dbReference type="GO" id="GO:0035438">
    <property type="term" value="F:cyclic-di-GMP binding"/>
    <property type="evidence" value="ECO:0007669"/>
    <property type="project" value="InterPro"/>
</dbReference>
<accession>A0A1I4Q048</accession>
<dbReference type="EMBL" id="FOUE01000003">
    <property type="protein sequence ID" value="SFM33005.1"/>
    <property type="molecule type" value="Genomic_DNA"/>
</dbReference>
<dbReference type="SUPFAM" id="SSF141371">
    <property type="entry name" value="PilZ domain-like"/>
    <property type="match status" value="1"/>
</dbReference>
<dbReference type="InterPro" id="IPR009875">
    <property type="entry name" value="PilZ_domain"/>
</dbReference>
<dbReference type="Proteomes" id="UP000198519">
    <property type="component" value="Unassembled WGS sequence"/>
</dbReference>
<proteinExistence type="predicted"/>
<dbReference type="AlphaFoldDB" id="A0A1I4Q048"/>
<sequence length="442" mass="50426">MKRMHGEYRRHLRSGIRIPVVLSYANHTVETNTLDISASGIRLKRPSRVYIRPGEVIDINFRDRAGMKVVATVAHTGKSHIGLQFKNRHFSDAELRELYGVAPSWQRLLSNSKRSLWKNSRRLAVFLANTYLRSLILRLIRPQFLFAVYGNKKQVGSYFTPGMAKRMPSNLVLGYIRNADMRGLMVASQFFEHELQEEPDKVRRYLGQLQQDYPQVKRIALVGRLPNFVKKAGIEITEPLVEGSLGTRYMIWDIARQMRERPQYCKQDSIVVLGGAGRIGNAVCLDLTSLFKNVIGFDPRYEEDNEIDTGQGTVLQTSSVARLHEEKLYIALTHHGDAVLDLHHHIAPGSLIADDTHPCISLKVRKRLQEKQIAVEKIVLAHEEFMMWPRMPDWNNRDIPGCLVEAMILLRQPSAGEGNFTSFCQEAEFLGFTGRLVPPLDE</sequence>
<dbReference type="STRING" id="488535.SAMN04487963_2085"/>
<organism evidence="2 3">
    <name type="scientific">Marinobacter zhejiangensis</name>
    <dbReference type="NCBI Taxonomy" id="488535"/>
    <lineage>
        <taxon>Bacteria</taxon>
        <taxon>Pseudomonadati</taxon>
        <taxon>Pseudomonadota</taxon>
        <taxon>Gammaproteobacteria</taxon>
        <taxon>Pseudomonadales</taxon>
        <taxon>Marinobacteraceae</taxon>
        <taxon>Marinobacter</taxon>
    </lineage>
</organism>
<protein>
    <submittedName>
        <fullName evidence="2">Predicted amino acid dehydrogenase</fullName>
    </submittedName>
</protein>
<feature type="domain" description="PilZ" evidence="1">
    <location>
        <begin position="9"/>
        <end position="87"/>
    </location>
</feature>
<dbReference type="Gene3D" id="2.40.10.220">
    <property type="entry name" value="predicted glycosyltransferase like domains"/>
    <property type="match status" value="1"/>
</dbReference>
<gene>
    <name evidence="2" type="ORF">SAMN04487963_2085</name>
</gene>
<name>A0A1I4Q048_9GAMM</name>